<evidence type="ECO:0000256" key="6">
    <source>
        <dbReference type="ARBA" id="ARBA00022723"/>
    </source>
</evidence>
<keyword evidence="6" id="KW-0479">Metal-binding</keyword>
<dbReference type="InterPro" id="IPR017782">
    <property type="entry name" value="Hydroxyacylglutathione_Hdrlase"/>
</dbReference>
<dbReference type="InterPro" id="IPR032282">
    <property type="entry name" value="HAGH_C"/>
</dbReference>
<dbReference type="NCBIfam" id="TIGR03413">
    <property type="entry name" value="GSH_gloB"/>
    <property type="match status" value="1"/>
</dbReference>
<keyword evidence="8" id="KW-0862">Zinc</keyword>
<dbReference type="InterPro" id="IPR036866">
    <property type="entry name" value="RibonucZ/Hydroxyglut_hydro"/>
</dbReference>
<dbReference type="HAMAP" id="MF_01374">
    <property type="entry name" value="Glyoxalase_2"/>
    <property type="match status" value="1"/>
</dbReference>
<comment type="similarity">
    <text evidence="4">Belongs to the metallo-beta-lactamase superfamily. Glyoxalase II family.</text>
</comment>
<evidence type="ECO:0000256" key="2">
    <source>
        <dbReference type="ARBA" id="ARBA00001947"/>
    </source>
</evidence>
<sequence>ISAVMFIRNFFKTAQRRLLTSDAVQKMEVIPIPILEDNLCYLVVDRQTRMTAVVDPAEPAAVLSYCSDNKLPIPTQIWTTHKHADHSMGNEFFHENYPEAVIYGGAGDKVPYSNKEVLEGDRFSLGLIQVRVLSTPCHTMGHVMYLAGYHGRHCLFTGDTLFIAGCGRFFEGGPDDMHQNLSRVAELSPDTEIYCGHEYTVSNLNFAHAVEPDNQDVKSKLEWAVNCRQRGETTVPSTIREELLFNPFMRVDTAGVRQYTGNLRGPVQTMKKLREMKNNWRG</sequence>
<dbReference type="InterPro" id="IPR001279">
    <property type="entry name" value="Metallo-B-lactamas"/>
</dbReference>
<evidence type="ECO:0000256" key="7">
    <source>
        <dbReference type="ARBA" id="ARBA00022801"/>
    </source>
</evidence>
<dbReference type="AlphaFoldDB" id="A0A0H5R7W7"/>
<dbReference type="Pfam" id="PF16123">
    <property type="entry name" value="HAGH_C"/>
    <property type="match status" value="1"/>
</dbReference>
<dbReference type="PANTHER" id="PTHR11935:SF94">
    <property type="entry name" value="TENZING NORGAY, ISOFORM C"/>
    <property type="match status" value="1"/>
</dbReference>
<comment type="cofactor">
    <cofactor evidence="2">
        <name>Zn(2+)</name>
        <dbReference type="ChEBI" id="CHEBI:29105"/>
    </cofactor>
</comment>
<evidence type="ECO:0000256" key="1">
    <source>
        <dbReference type="ARBA" id="ARBA00001623"/>
    </source>
</evidence>
<dbReference type="GO" id="GO:0046872">
    <property type="term" value="F:metal ion binding"/>
    <property type="evidence" value="ECO:0007669"/>
    <property type="project" value="UniProtKB-KW"/>
</dbReference>
<evidence type="ECO:0000256" key="5">
    <source>
        <dbReference type="ARBA" id="ARBA00011917"/>
    </source>
</evidence>
<evidence type="ECO:0000256" key="4">
    <source>
        <dbReference type="ARBA" id="ARBA00006759"/>
    </source>
</evidence>
<feature type="domain" description="Metallo-beta-lactamase" evidence="10">
    <location>
        <begin position="37"/>
        <end position="197"/>
    </location>
</feature>
<dbReference type="CDD" id="cd07723">
    <property type="entry name" value="hydroxyacylglutathione_hydrolase_MBL-fold"/>
    <property type="match status" value="1"/>
</dbReference>
<dbReference type="PIRSF" id="PIRSF005457">
    <property type="entry name" value="Glx"/>
    <property type="match status" value="1"/>
</dbReference>
<dbReference type="PANTHER" id="PTHR11935">
    <property type="entry name" value="BETA LACTAMASE DOMAIN"/>
    <property type="match status" value="1"/>
</dbReference>
<evidence type="ECO:0000259" key="10">
    <source>
        <dbReference type="SMART" id="SM00849"/>
    </source>
</evidence>
<dbReference type="SUPFAM" id="SSF56281">
    <property type="entry name" value="Metallo-hydrolase/oxidoreductase"/>
    <property type="match status" value="1"/>
</dbReference>
<keyword evidence="7" id="KW-0378">Hydrolase</keyword>
<evidence type="ECO:0000256" key="3">
    <source>
        <dbReference type="ARBA" id="ARBA00004963"/>
    </source>
</evidence>
<dbReference type="InterPro" id="IPR035680">
    <property type="entry name" value="Clx_II_MBL"/>
</dbReference>
<comment type="catalytic activity">
    <reaction evidence="1">
        <text>an S-(2-hydroxyacyl)glutathione + H2O = a 2-hydroxy carboxylate + glutathione + H(+)</text>
        <dbReference type="Rhea" id="RHEA:21864"/>
        <dbReference type="ChEBI" id="CHEBI:15377"/>
        <dbReference type="ChEBI" id="CHEBI:15378"/>
        <dbReference type="ChEBI" id="CHEBI:57925"/>
        <dbReference type="ChEBI" id="CHEBI:58896"/>
        <dbReference type="ChEBI" id="CHEBI:71261"/>
        <dbReference type="EC" id="3.1.2.6"/>
    </reaction>
</comment>
<dbReference type="Pfam" id="PF00753">
    <property type="entry name" value="Lactamase_B"/>
    <property type="match status" value="1"/>
</dbReference>
<proteinExistence type="inferred from homology"/>
<feature type="non-terminal residue" evidence="11">
    <location>
        <position position="1"/>
    </location>
</feature>
<dbReference type="GO" id="GO:0019243">
    <property type="term" value="P:methylglyoxal catabolic process to D-lactate via S-lactoyl-glutathione"/>
    <property type="evidence" value="ECO:0007669"/>
    <property type="project" value="InterPro"/>
</dbReference>
<dbReference type="SMART" id="SM00849">
    <property type="entry name" value="Lactamase_B"/>
    <property type="match status" value="1"/>
</dbReference>
<name>A0A0H5R7W7_9EUKA</name>
<dbReference type="EMBL" id="HACM01009464">
    <property type="protein sequence ID" value="CRZ09906.1"/>
    <property type="molecule type" value="Transcribed_RNA"/>
</dbReference>
<evidence type="ECO:0000313" key="11">
    <source>
        <dbReference type="EMBL" id="CRZ09906.1"/>
    </source>
</evidence>
<dbReference type="Gene3D" id="3.60.15.10">
    <property type="entry name" value="Ribonuclease Z/Hydroxyacylglutathione hydrolase-like"/>
    <property type="match status" value="1"/>
</dbReference>
<protein>
    <recommendedName>
        <fullName evidence="5">hydroxyacylglutathione hydrolase</fullName>
        <ecNumber evidence="5">3.1.2.6</ecNumber>
    </recommendedName>
    <alternativeName>
        <fullName evidence="9">Glyoxalase II</fullName>
    </alternativeName>
</protein>
<reference evidence="11" key="1">
    <citation type="submission" date="2015-04" db="EMBL/GenBank/DDBJ databases">
        <title>The genome sequence of the plant pathogenic Rhizarian Plasmodiophora brassicae reveals insights in its biotrophic life cycle and the origin of chitin synthesis.</title>
        <authorList>
            <person name="Schwelm A."/>
            <person name="Fogelqvist J."/>
            <person name="Knaust A."/>
            <person name="Julke S."/>
            <person name="Lilja T."/>
            <person name="Dhandapani V."/>
            <person name="Bonilla-Rosso G."/>
            <person name="Karlsson M."/>
            <person name="Shevchenko A."/>
            <person name="Choi S.R."/>
            <person name="Kim H.G."/>
            <person name="Park J.Y."/>
            <person name="Lim Y.P."/>
            <person name="Ludwig-Muller J."/>
            <person name="Dixelius C."/>
        </authorList>
    </citation>
    <scope>NUCLEOTIDE SEQUENCE</scope>
    <source>
        <tissue evidence="11">Potato root galls</tissue>
    </source>
</reference>
<evidence type="ECO:0000256" key="9">
    <source>
        <dbReference type="ARBA" id="ARBA00031044"/>
    </source>
</evidence>
<comment type="pathway">
    <text evidence="3">Secondary metabolite metabolism; methylglyoxal degradation; (R)-lactate from methylglyoxal: step 2/2.</text>
</comment>
<organism evidence="11">
    <name type="scientific">Spongospora subterranea</name>
    <dbReference type="NCBI Taxonomy" id="70186"/>
    <lineage>
        <taxon>Eukaryota</taxon>
        <taxon>Sar</taxon>
        <taxon>Rhizaria</taxon>
        <taxon>Endomyxa</taxon>
        <taxon>Phytomyxea</taxon>
        <taxon>Plasmodiophorida</taxon>
        <taxon>Plasmodiophoridae</taxon>
        <taxon>Spongospora</taxon>
    </lineage>
</organism>
<evidence type="ECO:0000256" key="8">
    <source>
        <dbReference type="ARBA" id="ARBA00022833"/>
    </source>
</evidence>
<dbReference type="EC" id="3.1.2.6" evidence="5"/>
<dbReference type="GO" id="GO:0004416">
    <property type="term" value="F:hydroxyacylglutathione hydrolase activity"/>
    <property type="evidence" value="ECO:0007669"/>
    <property type="project" value="UniProtKB-EC"/>
</dbReference>
<accession>A0A0H5R7W7</accession>